<reference evidence="1" key="1">
    <citation type="submission" date="2016-10" db="EMBL/GenBank/DDBJ databases">
        <title>Sequence of Gallionella enrichment culture.</title>
        <authorList>
            <person name="Poehlein A."/>
            <person name="Muehling M."/>
            <person name="Daniel R."/>
        </authorList>
    </citation>
    <scope>NUCLEOTIDE SEQUENCE</scope>
</reference>
<dbReference type="GO" id="GO:0008690">
    <property type="term" value="F:3-deoxy-manno-octulosonate cytidylyltransferase activity"/>
    <property type="evidence" value="ECO:0007669"/>
    <property type="project" value="UniProtKB-EC"/>
</dbReference>
<name>A0A1J5R8E0_9ZZZZ</name>
<comment type="caution">
    <text evidence="1">The sequence shown here is derived from an EMBL/GenBank/DDBJ whole genome shotgun (WGS) entry which is preliminary data.</text>
</comment>
<dbReference type="EC" id="2.7.7.38" evidence="1"/>
<dbReference type="SUPFAM" id="SSF53448">
    <property type="entry name" value="Nucleotide-diphospho-sugar transferases"/>
    <property type="match status" value="1"/>
</dbReference>
<dbReference type="InterPro" id="IPR029044">
    <property type="entry name" value="Nucleotide-diphossugar_trans"/>
</dbReference>
<keyword evidence="1" id="KW-0548">Nucleotidyltransferase</keyword>
<dbReference type="EMBL" id="MLJW01000376">
    <property type="protein sequence ID" value="OIQ88340.1"/>
    <property type="molecule type" value="Genomic_DNA"/>
</dbReference>
<dbReference type="GO" id="GO:0005829">
    <property type="term" value="C:cytosol"/>
    <property type="evidence" value="ECO:0007669"/>
    <property type="project" value="TreeGrafter"/>
</dbReference>
<organism evidence="1">
    <name type="scientific">mine drainage metagenome</name>
    <dbReference type="NCBI Taxonomy" id="410659"/>
    <lineage>
        <taxon>unclassified sequences</taxon>
        <taxon>metagenomes</taxon>
        <taxon>ecological metagenomes</taxon>
    </lineage>
</organism>
<dbReference type="PANTHER" id="PTHR42866">
    <property type="entry name" value="3-DEOXY-MANNO-OCTULOSONATE CYTIDYLYLTRANSFERASE"/>
    <property type="match status" value="1"/>
</dbReference>
<dbReference type="Gene3D" id="3.90.550.10">
    <property type="entry name" value="Spore Coat Polysaccharide Biosynthesis Protein SpsA, Chain A"/>
    <property type="match status" value="1"/>
</dbReference>
<protein>
    <submittedName>
        <fullName evidence="1">3-deoxy-manno-octulosonate cytidylyltransferase</fullName>
        <ecNumber evidence="1">2.7.7.38</ecNumber>
    </submittedName>
</protein>
<gene>
    <name evidence="1" type="primary">kdsB_9</name>
    <name evidence="1" type="ORF">GALL_297770</name>
</gene>
<accession>A0A1J5R8E0</accession>
<sequence length="244" mass="27362">MRVVATIEARMKSTRLPGKNLRQILGKPMLERLIERLRLAKTVDDIVIATTDDPSDDSIEALASRLGVAWFRGSTDDVLDRVLRAARNANADVIVEITGDCPLIDPAIVDKVVGVYQSNKFDYVSNIIKLTYPDGMDVQVFSTNVLEEVAHLTMDPADREHVSLYIYEHPEKFALHNVVSGLAEKYWHYRLTVDTADDFALITAIFKALYPINPRFGLGDVLALLERQPALLELNRHITAKAVH</sequence>
<dbReference type="PANTHER" id="PTHR42866:SF1">
    <property type="entry name" value="SPORE COAT POLYSACCHARIDE BIOSYNTHESIS PROTEIN SPSF"/>
    <property type="match status" value="1"/>
</dbReference>
<keyword evidence="1" id="KW-0808">Transferase</keyword>
<proteinExistence type="predicted"/>
<dbReference type="Pfam" id="PF02348">
    <property type="entry name" value="CTP_transf_3"/>
    <property type="match status" value="1"/>
</dbReference>
<evidence type="ECO:0000313" key="1">
    <source>
        <dbReference type="EMBL" id="OIQ88340.1"/>
    </source>
</evidence>
<dbReference type="AlphaFoldDB" id="A0A1J5R8E0"/>
<dbReference type="InterPro" id="IPR003329">
    <property type="entry name" value="Cytidylyl_trans"/>
</dbReference>
<dbReference type="CDD" id="cd02518">
    <property type="entry name" value="GT2_SpsF"/>
    <property type="match status" value="1"/>
</dbReference>